<gene>
    <name evidence="15" type="primary">LOC100368654</name>
</gene>
<evidence type="ECO:0000256" key="4">
    <source>
        <dbReference type="ARBA" id="ARBA00009760"/>
    </source>
</evidence>
<proteinExistence type="inferred from homology"/>
<evidence type="ECO:0000256" key="5">
    <source>
        <dbReference type="ARBA" id="ARBA00012598"/>
    </source>
</evidence>
<evidence type="ECO:0000313" key="15">
    <source>
        <dbReference type="RefSeq" id="XP_002740301.1"/>
    </source>
</evidence>
<dbReference type="Pfam" id="PF01014">
    <property type="entry name" value="Uricase"/>
    <property type="match status" value="2"/>
</dbReference>
<dbReference type="RefSeq" id="XP_002740301.1">
    <property type="nucleotide sequence ID" value="XM_002740255.2"/>
</dbReference>
<dbReference type="PANTHER" id="PTHR42874">
    <property type="entry name" value="URICASE"/>
    <property type="match status" value="1"/>
</dbReference>
<comment type="subcellular location">
    <subcellularLocation>
        <location evidence="2 12">Peroxisome</location>
    </subcellularLocation>
</comment>
<name>A0ABM0GYM9_SACKO</name>
<evidence type="ECO:0000256" key="9">
    <source>
        <dbReference type="ARBA" id="ARBA00023140"/>
    </source>
</evidence>
<evidence type="ECO:0000256" key="3">
    <source>
        <dbReference type="ARBA" id="ARBA00004831"/>
    </source>
</evidence>
<evidence type="ECO:0000256" key="8">
    <source>
        <dbReference type="ARBA" id="ARBA00023002"/>
    </source>
</evidence>
<evidence type="ECO:0000256" key="10">
    <source>
        <dbReference type="ARBA" id="ARBA00031317"/>
    </source>
</evidence>
<dbReference type="GeneID" id="100368654"/>
<evidence type="ECO:0000256" key="11">
    <source>
        <dbReference type="ARBA" id="ARBA00048818"/>
    </source>
</evidence>
<comment type="catalytic activity">
    <reaction evidence="11 12 13">
        <text>urate + O2 + H2O = 5-hydroxyisourate + H2O2</text>
        <dbReference type="Rhea" id="RHEA:21368"/>
        <dbReference type="ChEBI" id="CHEBI:15377"/>
        <dbReference type="ChEBI" id="CHEBI:15379"/>
        <dbReference type="ChEBI" id="CHEBI:16240"/>
        <dbReference type="ChEBI" id="CHEBI:17775"/>
        <dbReference type="ChEBI" id="CHEBI:18072"/>
        <dbReference type="EC" id="1.7.3.3"/>
    </reaction>
</comment>
<dbReference type="PIRSF" id="PIRSF000241">
    <property type="entry name" value="Urate_oxidase"/>
    <property type="match status" value="1"/>
</dbReference>
<dbReference type="Proteomes" id="UP000694865">
    <property type="component" value="Unplaced"/>
</dbReference>
<comment type="similarity">
    <text evidence="4 12 13">Belongs to the uricase family.</text>
</comment>
<keyword evidence="9 12" id="KW-0576">Peroxisome</keyword>
<evidence type="ECO:0000256" key="7">
    <source>
        <dbReference type="ARBA" id="ARBA00022631"/>
    </source>
</evidence>
<dbReference type="PRINTS" id="PR00093">
    <property type="entry name" value="URICASE"/>
</dbReference>
<comment type="function">
    <text evidence="1 12 13">Catalyzes the oxidation of uric acid to 5-hydroxyisourate, which is further processed to form (S)-allantoin.</text>
</comment>
<dbReference type="NCBIfam" id="TIGR03383">
    <property type="entry name" value="urate_oxi"/>
    <property type="match status" value="1"/>
</dbReference>
<dbReference type="EC" id="1.7.3.3" evidence="5 12"/>
<comment type="pathway">
    <text evidence="3 12">Purine metabolism; urate degradation; (S)-allantoin from urate: step 1/3.</text>
</comment>
<evidence type="ECO:0000313" key="14">
    <source>
        <dbReference type="Proteomes" id="UP000694865"/>
    </source>
</evidence>
<evidence type="ECO:0000256" key="2">
    <source>
        <dbReference type="ARBA" id="ARBA00004275"/>
    </source>
</evidence>
<keyword evidence="7 12" id="KW-0659">Purine metabolism</keyword>
<sequence>MSNEVKTEFIEEKTMYGKNGVRVLQHRREGKVHHIKEVEVNTELSLSSKKDYIDGDNNDVVPTDTQKNTVYALVREKGIRTIEQFGMDLCKHFLETHSQVHTVNVYIEEAPWRRLDHTGREHVHAFILNPEAIRFCQVTQRRYGKPCVSAGLKGMKVLKTTKSGFVGFARDKYTTLPEVTDRFFCTTVYSKWTYDELLGLDFDRAVETVKAIILDNFAGPPDTGVYSPSVQNTMYLAQKQSFQKVPQISEIEIVMPNSHYFTIDLSKFGMENKDEVMLPAEKPAGNIKLSMKRHPKSKL</sequence>
<reference evidence="15" key="1">
    <citation type="submission" date="2025-08" db="UniProtKB">
        <authorList>
            <consortium name="RefSeq"/>
        </authorList>
    </citation>
    <scope>IDENTIFICATION</scope>
    <source>
        <tissue evidence="15">Testes</tissue>
    </source>
</reference>
<evidence type="ECO:0000256" key="12">
    <source>
        <dbReference type="PIRNR" id="PIRNR000241"/>
    </source>
</evidence>
<dbReference type="Gene3D" id="3.10.270.10">
    <property type="entry name" value="Urate Oxidase"/>
    <property type="match status" value="1"/>
</dbReference>
<keyword evidence="14" id="KW-1185">Reference proteome</keyword>
<dbReference type="SUPFAM" id="SSF55620">
    <property type="entry name" value="Tetrahydrobiopterin biosynthesis enzymes-like"/>
    <property type="match status" value="2"/>
</dbReference>
<protein>
    <recommendedName>
        <fullName evidence="6 12">Uricase</fullName>
        <ecNumber evidence="5 12">1.7.3.3</ecNumber>
    </recommendedName>
    <alternativeName>
        <fullName evidence="10 12">Urate oxidase</fullName>
    </alternativeName>
</protein>
<dbReference type="InterPro" id="IPR002042">
    <property type="entry name" value="Uricase"/>
</dbReference>
<evidence type="ECO:0000256" key="1">
    <source>
        <dbReference type="ARBA" id="ARBA00003860"/>
    </source>
</evidence>
<evidence type="ECO:0000256" key="6">
    <source>
        <dbReference type="ARBA" id="ARBA00017098"/>
    </source>
</evidence>
<evidence type="ECO:0000256" key="13">
    <source>
        <dbReference type="RuleBase" id="RU004455"/>
    </source>
</evidence>
<dbReference type="PANTHER" id="PTHR42874:SF1">
    <property type="entry name" value="URICASE"/>
    <property type="match status" value="1"/>
</dbReference>
<accession>A0ABM0GYM9</accession>
<keyword evidence="8 12" id="KW-0560">Oxidoreductase</keyword>
<organism evidence="14 15">
    <name type="scientific">Saccoglossus kowalevskii</name>
    <name type="common">Acorn worm</name>
    <dbReference type="NCBI Taxonomy" id="10224"/>
    <lineage>
        <taxon>Eukaryota</taxon>
        <taxon>Metazoa</taxon>
        <taxon>Hemichordata</taxon>
        <taxon>Enteropneusta</taxon>
        <taxon>Harrimaniidae</taxon>
        <taxon>Saccoglossus</taxon>
    </lineage>
</organism>